<sequence>MYSILSQEEGSSTKESWDYIVSQYESYLQANMSIQEINNGQNNNKEHMIEFNSKSLGSSQYGSTNTRHLMTNEDPLKTNLQVNKDQNTKSEALLQISSSLTQSLASDITQNVWSEVINIDTTNQKKITINTVINIEQTTPPSTPNSLITEQDLHDELIMDDPFSRQNSEKDTSTKSGDIVIENNRK</sequence>
<dbReference type="Proteomes" id="UP000789901">
    <property type="component" value="Unassembled WGS sequence"/>
</dbReference>
<name>A0ABN7W0I5_GIGMA</name>
<evidence type="ECO:0000313" key="2">
    <source>
        <dbReference type="EMBL" id="CAG8810629.1"/>
    </source>
</evidence>
<keyword evidence="3" id="KW-1185">Reference proteome</keyword>
<comment type="caution">
    <text evidence="2">The sequence shown here is derived from an EMBL/GenBank/DDBJ whole genome shotgun (WGS) entry which is preliminary data.</text>
</comment>
<dbReference type="EMBL" id="CAJVQB010027492">
    <property type="protein sequence ID" value="CAG8810629.1"/>
    <property type="molecule type" value="Genomic_DNA"/>
</dbReference>
<evidence type="ECO:0000313" key="3">
    <source>
        <dbReference type="Proteomes" id="UP000789901"/>
    </source>
</evidence>
<gene>
    <name evidence="2" type="ORF">GMARGA_LOCUS25133</name>
</gene>
<proteinExistence type="predicted"/>
<accession>A0ABN7W0I5</accession>
<evidence type="ECO:0000256" key="1">
    <source>
        <dbReference type="SAM" id="MobiDB-lite"/>
    </source>
</evidence>
<reference evidence="2 3" key="1">
    <citation type="submission" date="2021-06" db="EMBL/GenBank/DDBJ databases">
        <authorList>
            <person name="Kallberg Y."/>
            <person name="Tangrot J."/>
            <person name="Rosling A."/>
        </authorList>
    </citation>
    <scope>NUCLEOTIDE SEQUENCE [LARGE SCALE GENOMIC DNA]</scope>
    <source>
        <strain evidence="2 3">120-4 pot B 10/14</strain>
    </source>
</reference>
<feature type="region of interest" description="Disordered" evidence="1">
    <location>
        <begin position="160"/>
        <end position="186"/>
    </location>
</feature>
<organism evidence="2 3">
    <name type="scientific">Gigaspora margarita</name>
    <dbReference type="NCBI Taxonomy" id="4874"/>
    <lineage>
        <taxon>Eukaryota</taxon>
        <taxon>Fungi</taxon>
        <taxon>Fungi incertae sedis</taxon>
        <taxon>Mucoromycota</taxon>
        <taxon>Glomeromycotina</taxon>
        <taxon>Glomeromycetes</taxon>
        <taxon>Diversisporales</taxon>
        <taxon>Gigasporaceae</taxon>
        <taxon>Gigaspora</taxon>
    </lineage>
</organism>
<protein>
    <submittedName>
        <fullName evidence="2">2156_t:CDS:1</fullName>
    </submittedName>
</protein>